<dbReference type="RefSeq" id="WP_194020515.1">
    <property type="nucleotide sequence ID" value="NZ_JADEVV010000047.1"/>
</dbReference>
<dbReference type="EMBL" id="JADEVV010000047">
    <property type="protein sequence ID" value="MBE9255058.1"/>
    <property type="molecule type" value="Genomic_DNA"/>
</dbReference>
<feature type="region of interest" description="Disordered" evidence="1">
    <location>
        <begin position="1"/>
        <end position="67"/>
    </location>
</feature>
<dbReference type="Proteomes" id="UP000658720">
    <property type="component" value="Unassembled WGS sequence"/>
</dbReference>
<feature type="compositionally biased region" description="Basic and acidic residues" evidence="1">
    <location>
        <begin position="30"/>
        <end position="44"/>
    </location>
</feature>
<evidence type="ECO:0000313" key="3">
    <source>
        <dbReference type="Proteomes" id="UP000658720"/>
    </source>
</evidence>
<organism evidence="2 3">
    <name type="scientific">Synechocystis salina LEGE 00031</name>
    <dbReference type="NCBI Taxonomy" id="1828736"/>
    <lineage>
        <taxon>Bacteria</taxon>
        <taxon>Bacillati</taxon>
        <taxon>Cyanobacteriota</taxon>
        <taxon>Cyanophyceae</taxon>
        <taxon>Synechococcales</taxon>
        <taxon>Merismopediaceae</taxon>
        <taxon>Synechocystis</taxon>
    </lineage>
</organism>
<proteinExistence type="predicted"/>
<reference evidence="2 3" key="1">
    <citation type="submission" date="2020-10" db="EMBL/GenBank/DDBJ databases">
        <authorList>
            <person name="Castelo-Branco R."/>
            <person name="Eusebio N."/>
            <person name="Adriana R."/>
            <person name="Vieira A."/>
            <person name="Brugerolle De Fraissinette N."/>
            <person name="Rezende De Castro R."/>
            <person name="Schneider M.P."/>
            <person name="Vasconcelos V."/>
            <person name="Leao P.N."/>
        </authorList>
    </citation>
    <scope>NUCLEOTIDE SEQUENCE [LARGE SCALE GENOMIC DNA]</scope>
    <source>
        <strain evidence="2 3">LEGE 00031</strain>
    </source>
</reference>
<evidence type="ECO:0000313" key="2">
    <source>
        <dbReference type="EMBL" id="MBE9255058.1"/>
    </source>
</evidence>
<name>A0ABR9VUL5_9SYNC</name>
<gene>
    <name evidence="2" type="ORF">IQ217_14655</name>
</gene>
<feature type="compositionally biased region" description="Polar residues" evidence="1">
    <location>
        <begin position="50"/>
        <end position="59"/>
    </location>
</feature>
<protein>
    <submittedName>
        <fullName evidence="2">Uncharacterized protein</fullName>
    </submittedName>
</protein>
<comment type="caution">
    <text evidence="2">The sequence shown here is derived from an EMBL/GenBank/DDBJ whole genome shotgun (WGS) entry which is preliminary data.</text>
</comment>
<accession>A0ABR9VUL5</accession>
<evidence type="ECO:0000256" key="1">
    <source>
        <dbReference type="SAM" id="MobiDB-lite"/>
    </source>
</evidence>
<keyword evidence="3" id="KW-1185">Reference proteome</keyword>
<sequence>MKISSQPLRPSPYTAYRDPDTGQWRVATQNREEQGESKGQKDEFFGGEVENSNNDQQQGLKEYLVKF</sequence>